<dbReference type="Pfam" id="PF00023">
    <property type="entry name" value="Ank"/>
    <property type="match status" value="1"/>
</dbReference>
<evidence type="ECO:0000256" key="1">
    <source>
        <dbReference type="PROSITE-ProRule" id="PRU00023"/>
    </source>
</evidence>
<keyword evidence="2" id="KW-0175">Coiled coil</keyword>
<feature type="region of interest" description="Disordered" evidence="3">
    <location>
        <begin position="520"/>
        <end position="581"/>
    </location>
</feature>
<feature type="compositionally biased region" description="Basic and acidic residues" evidence="3">
    <location>
        <begin position="566"/>
        <end position="581"/>
    </location>
</feature>
<evidence type="ECO:0000313" key="4">
    <source>
        <dbReference type="EMBL" id="ESU35645.1"/>
    </source>
</evidence>
<dbReference type="PANTHER" id="PTHR24184:SF11">
    <property type="entry name" value="ANKYRIN REPEAT AND SOCS BOX CONTAINING 3"/>
    <property type="match status" value="1"/>
</dbReference>
<dbReference type="PROSITE" id="PS50297">
    <property type="entry name" value="ANK_REP_REGION"/>
    <property type="match status" value="1"/>
</dbReference>
<organism evidence="4 5">
    <name type="scientific">Giardia intestinalis</name>
    <name type="common">Giardia lamblia</name>
    <dbReference type="NCBI Taxonomy" id="5741"/>
    <lineage>
        <taxon>Eukaryota</taxon>
        <taxon>Metamonada</taxon>
        <taxon>Diplomonadida</taxon>
        <taxon>Hexamitidae</taxon>
        <taxon>Giardiinae</taxon>
        <taxon>Giardia</taxon>
    </lineage>
</organism>
<dbReference type="Gene3D" id="1.10.287.1490">
    <property type="match status" value="1"/>
</dbReference>
<dbReference type="Proteomes" id="UP000018320">
    <property type="component" value="Unassembled WGS sequence"/>
</dbReference>
<dbReference type="EMBL" id="AHGT01000073">
    <property type="protein sequence ID" value="ESU35645.1"/>
    <property type="molecule type" value="Genomic_DNA"/>
</dbReference>
<dbReference type="VEuPathDB" id="GiardiaDB:QR46_2722"/>
<dbReference type="AlphaFoldDB" id="V6TFG8"/>
<dbReference type="Gene3D" id="1.25.40.20">
    <property type="entry name" value="Ankyrin repeat-containing domain"/>
    <property type="match status" value="3"/>
</dbReference>
<feature type="region of interest" description="Disordered" evidence="3">
    <location>
        <begin position="799"/>
        <end position="830"/>
    </location>
</feature>
<evidence type="ECO:0000256" key="3">
    <source>
        <dbReference type="SAM" id="MobiDB-lite"/>
    </source>
</evidence>
<dbReference type="PROSITE" id="PS50088">
    <property type="entry name" value="ANK_REPEAT"/>
    <property type="match status" value="1"/>
</dbReference>
<evidence type="ECO:0000313" key="5">
    <source>
        <dbReference type="Proteomes" id="UP000018320"/>
    </source>
</evidence>
<dbReference type="SUPFAM" id="SSF48403">
    <property type="entry name" value="Ankyrin repeat"/>
    <property type="match status" value="2"/>
</dbReference>
<sequence>MLQGTPGLWSLKAHKINSAQRGKNEIKKDMSKADSKEWFTAIGARRYTQVRELLDIYKGFRNSAQDTGLMVAARIDDPELATILAVQEAGLVNKNDETALIIAAQLDHPKICEILAPLEKTIYYKDGRNALMIAAEAGAMNACLALAREFPVERDPSGYTALDYSVISNNIACTRAIVDLVRHSQEDFQFAMNLAERDGRSDIYTYLQMALRKQTQKAEEQEVEVINATSATVANSCAVRASHAPLHRSGSTPMKATLNRNEIRARSNQKSQTVMRAQTGHSPSYPKHSQYSNNTFHSPTARVVSASGLNNSTAVMNMQASLSGSVVGSSQLRSLSPGSNLRERTQPGELAVPNANSVLSAVEYQTIQKNAEVRDLFEQLKNVTDLRSSPLINQLQKYVANLHMDYDRAVHEKIQMENIASTVPRRSVSPATVIEQADGPALHHRKSGRLITSEGEEISPEQLTEMKKAVRDAELLRDEVKKLEDERRTLDVCVNNLTEALQKLKEDNAIMARNAQRFANFGRGSNSGPEDQIYDKRRPSTEDAQPSTEYRTASSIEAESTSVNSHQEDRSRSVERQQQSIEKKLREEVRRLQEDLAKASREASSAIDMKDRLERQISEINDKAMEYQAQVEQANAQKTDVMKEKLAVEEKLLELQEEMLELKEGFELQMRGDDQSDKRKVSELEEANRILISENENLISQLSDMQHDGGDLKHDVSRLTAQLQEAHAQIADLNNVVDELSSRNVINTSNSEEKRLRETLTAREDDLLRAQMDIESLNTLVGNQQAQIEELQAKLASTGGATKFGTTGGKKSSSAAQNKRGPPTNLRGETQSLYEEFATRSRSELKASAAAQASVLARSQNGKRSGSNLAMSRSGEKKYLYTSQGDSVGNASNSGTALRDYAADKAEHTTRPVSRTKFLSLTLIPPHMSAQQILSMRENLDTTCISTANNRKTDLMEAAEAGDSAHVWKYLNYQAGLQDEEGKTALMYAAQKGHIEIVKALMQKEARIQTHFGTTALMDAACNGHTDIVSVLVDYEGGMATKGDENGESAGLTALMLAAHEGHLDCVHILIRKENGMVCSNGMTARDFAKTDEIRNLLDAFQG</sequence>
<reference evidence="4 5" key="2">
    <citation type="journal article" date="2013" name="Genome Biol. Evol.">
        <title>Genome sequencing of Giardia lamblia genotypes A2 and B isolates (DH and GS) and comparative analysis with the genomes of genotypes A1 and E (WB and Pig).</title>
        <authorList>
            <person name="Adam R.D."/>
            <person name="Dahlstrom E.W."/>
            <person name="Martens C.A."/>
            <person name="Bruno D.P."/>
            <person name="Barbian K.D."/>
            <person name="Ricklefs S.M."/>
            <person name="Hernandez M.M."/>
            <person name="Narla N.P."/>
            <person name="Patel R.B."/>
            <person name="Porcella S.F."/>
            <person name="Nash T.E."/>
        </authorList>
    </citation>
    <scope>NUCLEOTIDE SEQUENCE [LARGE SCALE GENOMIC DNA]</scope>
    <source>
        <strain evidence="4 5">DH</strain>
    </source>
</reference>
<dbReference type="SMART" id="SM00248">
    <property type="entry name" value="ANK"/>
    <property type="match status" value="7"/>
</dbReference>
<keyword evidence="1" id="KW-0040">ANK repeat</keyword>
<reference evidence="5" key="1">
    <citation type="submission" date="2012-02" db="EMBL/GenBank/DDBJ databases">
        <title>Genome sequencing of Giardia lamblia Genotypes A2 and B isolates (DH and GS) and comparative analysis with the genomes of Genotypes A1 and E (WB and Pig).</title>
        <authorList>
            <person name="Adam R."/>
            <person name="Dahlstrom E."/>
            <person name="Martens C."/>
            <person name="Bruno D."/>
            <person name="Barbian K."/>
            <person name="Porcella S.F."/>
            <person name="Nash T."/>
        </authorList>
    </citation>
    <scope>NUCLEOTIDE SEQUENCE</scope>
    <source>
        <strain evidence="5">DH</strain>
    </source>
</reference>
<evidence type="ECO:0000256" key="2">
    <source>
        <dbReference type="SAM" id="Coils"/>
    </source>
</evidence>
<dbReference type="InterPro" id="IPR002110">
    <property type="entry name" value="Ankyrin_rpt"/>
</dbReference>
<feature type="compositionally biased region" description="Low complexity" evidence="3">
    <location>
        <begin position="799"/>
        <end position="816"/>
    </location>
</feature>
<dbReference type="VEuPathDB" id="GiardiaDB:GL50803_0017551"/>
<gene>
    <name evidence="4" type="ORF">DHA2_17551</name>
</gene>
<dbReference type="SUPFAM" id="SSF56399">
    <property type="entry name" value="ADP-ribosylation"/>
    <property type="match status" value="1"/>
</dbReference>
<accession>V6TFG8</accession>
<feature type="compositionally biased region" description="Polar residues" evidence="3">
    <location>
        <begin position="542"/>
        <end position="565"/>
    </location>
</feature>
<dbReference type="VEuPathDB" id="GiardiaDB:DHA2_17551"/>
<proteinExistence type="predicted"/>
<protein>
    <submittedName>
        <fullName evidence="4">Ankyrin repeat protein</fullName>
    </submittedName>
</protein>
<dbReference type="VEuPathDB" id="GiardiaDB:GL50581_1841"/>
<dbReference type="PANTHER" id="PTHR24184">
    <property type="entry name" value="SI:CH211-189E2.2"/>
    <property type="match status" value="1"/>
</dbReference>
<comment type="caution">
    <text evidence="4">The sequence shown here is derived from an EMBL/GenBank/DDBJ whole genome shotgun (WGS) entry which is preliminary data.</text>
</comment>
<feature type="coiled-coil region" evidence="2">
    <location>
        <begin position="463"/>
        <end position="514"/>
    </location>
</feature>
<name>V6TFG8_GIAIN</name>
<dbReference type="InterPro" id="IPR036770">
    <property type="entry name" value="Ankyrin_rpt-contain_sf"/>
</dbReference>
<feature type="repeat" description="ANK" evidence="1">
    <location>
        <begin position="981"/>
        <end position="1008"/>
    </location>
</feature>
<dbReference type="Pfam" id="PF12796">
    <property type="entry name" value="Ank_2"/>
    <property type="match status" value="1"/>
</dbReference>